<reference evidence="3" key="1">
    <citation type="submission" date="2021-03" db="EMBL/GenBank/DDBJ databases">
        <authorList>
            <person name="Bekaert M."/>
        </authorList>
    </citation>
    <scope>NUCLEOTIDE SEQUENCE</scope>
</reference>
<feature type="coiled-coil region" evidence="1">
    <location>
        <begin position="145"/>
        <end position="193"/>
    </location>
</feature>
<keyword evidence="4" id="KW-1185">Reference proteome</keyword>
<evidence type="ECO:0000313" key="3">
    <source>
        <dbReference type="EMBL" id="CAG2225266.1"/>
    </source>
</evidence>
<dbReference type="InterPro" id="IPR002589">
    <property type="entry name" value="Macro_dom"/>
</dbReference>
<dbReference type="PROSITE" id="PS51154">
    <property type="entry name" value="MACRO"/>
    <property type="match status" value="1"/>
</dbReference>
<evidence type="ECO:0000313" key="4">
    <source>
        <dbReference type="Proteomes" id="UP000683360"/>
    </source>
</evidence>
<protein>
    <recommendedName>
        <fullName evidence="2">Macro domain-containing protein</fullName>
    </recommendedName>
</protein>
<comment type="caution">
    <text evidence="3">The sequence shown here is derived from an EMBL/GenBank/DDBJ whole genome shotgun (WGS) entry which is preliminary data.</text>
</comment>
<keyword evidence="1" id="KW-0175">Coiled coil</keyword>
<evidence type="ECO:0000259" key="2">
    <source>
        <dbReference type="PROSITE" id="PS51154"/>
    </source>
</evidence>
<dbReference type="SUPFAM" id="SSF52949">
    <property type="entry name" value="Macro domain-like"/>
    <property type="match status" value="1"/>
</dbReference>
<organism evidence="3 4">
    <name type="scientific">Mytilus edulis</name>
    <name type="common">Blue mussel</name>
    <dbReference type="NCBI Taxonomy" id="6550"/>
    <lineage>
        <taxon>Eukaryota</taxon>
        <taxon>Metazoa</taxon>
        <taxon>Spiralia</taxon>
        <taxon>Lophotrochozoa</taxon>
        <taxon>Mollusca</taxon>
        <taxon>Bivalvia</taxon>
        <taxon>Autobranchia</taxon>
        <taxon>Pteriomorphia</taxon>
        <taxon>Mytilida</taxon>
        <taxon>Mytiloidea</taxon>
        <taxon>Mytilidae</taxon>
        <taxon>Mytilinae</taxon>
        <taxon>Mytilus</taxon>
    </lineage>
</organism>
<dbReference type="Pfam" id="PF01661">
    <property type="entry name" value="Macro"/>
    <property type="match status" value="1"/>
</dbReference>
<proteinExistence type="predicted"/>
<accession>A0A8S3T313</accession>
<sequence length="658" mass="76922">MKSFITKNIDVINRVTVSKVVKLEDKWKIEAVRCFEIVETLSRTFTDVVVRLQEDNSCVYLKGRDVTISKAEKEIHKLFSDLFNEKLRVDPLILKLLICKEASELFKDVLQKDNLQVVWTVDQTETLSYEVAGIKDEKMKVDLQVRELEVKLDIETQKNKKTNDQYLSLVRKCREEEEKFKRIIHEKELLLNESKVEKANFTKQLSETKTDSRTSIVNILTREFLDNEEDRISIRYVLETKFEEAKEDLDKKNISLYKLPDENGEMNYFAKPDSVFRDFKFKIYDTLHGFRYGLKTIKKHYPESYYSTYSSSEINLYRAENIDGIWIVGKKEDVNKICQEIEREISRATMDTRFSTDIRKVLPVSETVNISDDRRKIIQEYVDHLTKNTYCRVTTEENKSTWIRADLDLRTEILCYEWKFPSSNYIQIINAEDGRLLCKESVVFHIQVKDKPSLGDCFYQQESSAVILYIPAWKSDGKEKHTVFSILDTFYKKKPSEKPKSDMPLVLFLSELTKQGWPYVKFLKEFLLAWSRNCVLSPLYILEPNRETFETASDVVHKFAAQTSRQPRIKITVKIGEMAKLKSDAIVNSANENLTLNNGVVSKSILFAAGQQIQDECTEIMRHRRHKQLDSNEVVVSGGHNLNCRYVFHGSLASWEVR</sequence>
<feature type="domain" description="Macro" evidence="2">
    <location>
        <begin position="558"/>
        <end position="658"/>
    </location>
</feature>
<dbReference type="AlphaFoldDB" id="A0A8S3T313"/>
<dbReference type="Gene3D" id="3.40.220.10">
    <property type="entry name" value="Leucine Aminopeptidase, subunit E, domain 1"/>
    <property type="match status" value="1"/>
</dbReference>
<evidence type="ECO:0000256" key="1">
    <source>
        <dbReference type="SAM" id="Coils"/>
    </source>
</evidence>
<dbReference type="EMBL" id="CAJPWZ010001843">
    <property type="protein sequence ID" value="CAG2225266.1"/>
    <property type="molecule type" value="Genomic_DNA"/>
</dbReference>
<dbReference type="Proteomes" id="UP000683360">
    <property type="component" value="Unassembled WGS sequence"/>
</dbReference>
<dbReference type="InterPro" id="IPR043472">
    <property type="entry name" value="Macro_dom-like"/>
</dbReference>
<dbReference type="OrthoDB" id="6103695at2759"/>
<name>A0A8S3T313_MYTED</name>
<gene>
    <name evidence="3" type="ORF">MEDL_38388</name>
</gene>